<organism evidence="2 3">
    <name type="scientific">Oryza sativa subsp. japonica</name>
    <name type="common">Rice</name>
    <dbReference type="NCBI Taxonomy" id="39947"/>
    <lineage>
        <taxon>Eukaryota</taxon>
        <taxon>Viridiplantae</taxon>
        <taxon>Streptophyta</taxon>
        <taxon>Embryophyta</taxon>
        <taxon>Tracheophyta</taxon>
        <taxon>Spermatophyta</taxon>
        <taxon>Magnoliopsida</taxon>
        <taxon>Liliopsida</taxon>
        <taxon>Poales</taxon>
        <taxon>Poaceae</taxon>
        <taxon>BOP clade</taxon>
        <taxon>Oryzoideae</taxon>
        <taxon>Oryzeae</taxon>
        <taxon>Oryzinae</taxon>
        <taxon>Oryza</taxon>
        <taxon>Oryza sativa</taxon>
    </lineage>
</organism>
<dbReference type="EMBL" id="AP003882">
    <property type="protein sequence ID" value="BAD05224.1"/>
    <property type="molecule type" value="Genomic_DNA"/>
</dbReference>
<dbReference type="AlphaFoldDB" id="Q6Z4T8"/>
<dbReference type="EMBL" id="AP005164">
    <property type="protein sequence ID" value="BAD05551.1"/>
    <property type="molecule type" value="Genomic_DNA"/>
</dbReference>
<protein>
    <submittedName>
        <fullName evidence="2">Uncharacterized protein</fullName>
    </submittedName>
</protein>
<reference evidence="3" key="3">
    <citation type="journal article" date="2005" name="Nature">
        <title>The map-based sequence of the rice genome.</title>
        <authorList>
            <consortium name="International rice genome sequencing project (IRGSP)"/>
            <person name="Matsumoto T."/>
            <person name="Wu J."/>
            <person name="Kanamori H."/>
            <person name="Katayose Y."/>
            <person name="Fujisawa M."/>
            <person name="Namiki N."/>
            <person name="Mizuno H."/>
            <person name="Yamamoto K."/>
            <person name="Antonio B.A."/>
            <person name="Baba T."/>
            <person name="Sakata K."/>
            <person name="Nagamura Y."/>
            <person name="Aoki H."/>
            <person name="Arikawa K."/>
            <person name="Arita K."/>
            <person name="Bito T."/>
            <person name="Chiden Y."/>
            <person name="Fujitsuka N."/>
            <person name="Fukunaka R."/>
            <person name="Hamada M."/>
            <person name="Harada C."/>
            <person name="Hayashi A."/>
            <person name="Hijishita S."/>
            <person name="Honda M."/>
            <person name="Hosokawa S."/>
            <person name="Ichikawa Y."/>
            <person name="Idonuma A."/>
            <person name="Iijima M."/>
            <person name="Ikeda M."/>
            <person name="Ikeno M."/>
            <person name="Ito K."/>
            <person name="Ito S."/>
            <person name="Ito T."/>
            <person name="Ito Y."/>
            <person name="Ito Y."/>
            <person name="Iwabuchi A."/>
            <person name="Kamiya K."/>
            <person name="Karasawa W."/>
            <person name="Kurita K."/>
            <person name="Katagiri S."/>
            <person name="Kikuta A."/>
            <person name="Kobayashi H."/>
            <person name="Kobayashi N."/>
            <person name="Machita K."/>
            <person name="Maehara T."/>
            <person name="Masukawa M."/>
            <person name="Mizubayashi T."/>
            <person name="Mukai Y."/>
            <person name="Nagasaki H."/>
            <person name="Nagata Y."/>
            <person name="Naito S."/>
            <person name="Nakashima M."/>
            <person name="Nakama Y."/>
            <person name="Nakamichi Y."/>
            <person name="Nakamura M."/>
            <person name="Meguro A."/>
            <person name="Negishi M."/>
            <person name="Ohta I."/>
            <person name="Ohta T."/>
            <person name="Okamoto M."/>
            <person name="Ono N."/>
            <person name="Saji S."/>
            <person name="Sakaguchi M."/>
            <person name="Sakai K."/>
            <person name="Shibata M."/>
            <person name="Shimokawa T."/>
            <person name="Song J."/>
            <person name="Takazaki Y."/>
            <person name="Terasawa K."/>
            <person name="Tsugane M."/>
            <person name="Tsuji K."/>
            <person name="Ueda S."/>
            <person name="Waki K."/>
            <person name="Yamagata H."/>
            <person name="Yamamoto M."/>
            <person name="Yamamoto S."/>
            <person name="Yamane H."/>
            <person name="Yoshiki S."/>
            <person name="Yoshihara R."/>
            <person name="Yukawa K."/>
            <person name="Zhong H."/>
            <person name="Yano M."/>
            <person name="Yuan Q."/>
            <person name="Ouyang S."/>
            <person name="Liu J."/>
            <person name="Jones K.M."/>
            <person name="Gansberger K."/>
            <person name="Moffat K."/>
            <person name="Hill J."/>
            <person name="Bera J."/>
            <person name="Fadrosh D."/>
            <person name="Jin S."/>
            <person name="Johri S."/>
            <person name="Kim M."/>
            <person name="Overton L."/>
            <person name="Reardon M."/>
            <person name="Tsitrin T."/>
            <person name="Vuong H."/>
            <person name="Weaver B."/>
            <person name="Ciecko A."/>
            <person name="Tallon L."/>
            <person name="Jackson J."/>
            <person name="Pai G."/>
            <person name="Aken S.V."/>
            <person name="Utterback T."/>
            <person name="Reidmuller S."/>
            <person name="Feldblyum T."/>
            <person name="Hsiao J."/>
            <person name="Zismann V."/>
            <person name="Iobst S."/>
            <person name="de Vazeille A.R."/>
            <person name="Buell C.R."/>
            <person name="Ying K."/>
            <person name="Li Y."/>
            <person name="Lu T."/>
            <person name="Huang Y."/>
            <person name="Zhao Q."/>
            <person name="Feng Q."/>
            <person name="Zhang L."/>
            <person name="Zhu J."/>
            <person name="Weng Q."/>
            <person name="Mu J."/>
            <person name="Lu Y."/>
            <person name="Fan D."/>
            <person name="Liu Y."/>
            <person name="Guan J."/>
            <person name="Zhang Y."/>
            <person name="Yu S."/>
            <person name="Liu X."/>
            <person name="Zhang Y."/>
            <person name="Hong G."/>
            <person name="Han B."/>
            <person name="Choisne N."/>
            <person name="Demange N."/>
            <person name="Orjeda G."/>
            <person name="Samain S."/>
            <person name="Cattolico L."/>
            <person name="Pelletier E."/>
            <person name="Couloux A."/>
            <person name="Segurens B."/>
            <person name="Wincker P."/>
            <person name="D'Hont A."/>
            <person name="Scarpelli C."/>
            <person name="Weissenbach J."/>
            <person name="Salanoubat M."/>
            <person name="Quetier F."/>
            <person name="Yu Y."/>
            <person name="Kim H.R."/>
            <person name="Rambo T."/>
            <person name="Currie J."/>
            <person name="Collura K."/>
            <person name="Luo M."/>
            <person name="Yang T."/>
            <person name="Ammiraju J.S.S."/>
            <person name="Engler F."/>
            <person name="Soderlund C."/>
            <person name="Wing R.A."/>
            <person name="Palmer L.E."/>
            <person name="de la Bastide M."/>
            <person name="Spiegel L."/>
            <person name="Nascimento L."/>
            <person name="Zutavern T."/>
            <person name="O'Shaughnessy A."/>
            <person name="Dike S."/>
            <person name="Dedhia N."/>
            <person name="Preston R."/>
            <person name="Balija V."/>
            <person name="McCombie W.R."/>
            <person name="Chow T."/>
            <person name="Chen H."/>
            <person name="Chung M."/>
            <person name="Chen C."/>
            <person name="Shaw J."/>
            <person name="Wu H."/>
            <person name="Hsiao K."/>
            <person name="Chao Y."/>
            <person name="Chu M."/>
            <person name="Cheng C."/>
            <person name="Hour A."/>
            <person name="Lee P."/>
            <person name="Lin S."/>
            <person name="Lin Y."/>
            <person name="Liou J."/>
            <person name="Liu S."/>
            <person name="Hsing Y."/>
            <person name="Raghuvanshi S."/>
            <person name="Mohanty A."/>
            <person name="Bharti A.K."/>
            <person name="Gaur A."/>
            <person name="Gupta V."/>
            <person name="Kumar D."/>
            <person name="Ravi V."/>
            <person name="Vij S."/>
            <person name="Kapur A."/>
            <person name="Khurana P."/>
            <person name="Khurana P."/>
            <person name="Khurana J.P."/>
            <person name="Tyagi A.K."/>
            <person name="Gaikwad K."/>
            <person name="Singh A."/>
            <person name="Dalal V."/>
            <person name="Srivastava S."/>
            <person name="Dixit A."/>
            <person name="Pal A.K."/>
            <person name="Ghazi I.A."/>
            <person name="Yadav M."/>
            <person name="Pandit A."/>
            <person name="Bhargava A."/>
            <person name="Sureshbabu K."/>
            <person name="Batra K."/>
            <person name="Sharma T.R."/>
            <person name="Mohapatra T."/>
            <person name="Singh N.K."/>
            <person name="Messing J."/>
            <person name="Nelson A.B."/>
            <person name="Fuks G."/>
            <person name="Kavchok S."/>
            <person name="Keizer G."/>
            <person name="Linton E."/>
            <person name="Llaca V."/>
            <person name="Song R."/>
            <person name="Tanyolac B."/>
            <person name="Young S."/>
            <person name="Ho-Il K."/>
            <person name="Hahn J.H."/>
            <person name="Sangsakoo G."/>
            <person name="Vanavichit A."/>
            <person name="de Mattos Luiz.A.T."/>
            <person name="Zimmer P.D."/>
            <person name="Malone G."/>
            <person name="Dellagostin O."/>
            <person name="de Oliveira A.C."/>
            <person name="Bevan M."/>
            <person name="Bancroft I."/>
            <person name="Minx P."/>
            <person name="Cordum H."/>
            <person name="Wilson R."/>
            <person name="Cheng Z."/>
            <person name="Jin W."/>
            <person name="Jiang J."/>
            <person name="Leong S.A."/>
            <person name="Iwama H."/>
            <person name="Gojobori T."/>
            <person name="Itoh T."/>
            <person name="Niimura Y."/>
            <person name="Fujii Y."/>
            <person name="Habara T."/>
            <person name="Sakai H."/>
            <person name="Sato Y."/>
            <person name="Wilson G."/>
            <person name="Kumar K."/>
            <person name="McCouch S."/>
            <person name="Juretic N."/>
            <person name="Hoen D."/>
            <person name="Wright S."/>
            <person name="Bruskiewich R."/>
            <person name="Bureau T."/>
            <person name="Miyao A."/>
            <person name="Hirochika H."/>
            <person name="Nishikawa T."/>
            <person name="Kadowaki K."/>
            <person name="Sugiura M."/>
            <person name="Burr B."/>
            <person name="Sasaki T."/>
        </authorList>
    </citation>
    <scope>NUCLEOTIDE SEQUENCE [LARGE SCALE GENOMIC DNA]</scope>
    <source>
        <strain evidence="3">cv. Nipponbare</strain>
    </source>
</reference>
<evidence type="ECO:0000313" key="1">
    <source>
        <dbReference type="EMBL" id="BAD05224.1"/>
    </source>
</evidence>
<reference evidence="1" key="1">
    <citation type="submission" date="2001-07" db="EMBL/GenBank/DDBJ databases">
        <title>Oryza sativa nipponbare(GA3) genomic DNA, chromosome 8, BAC clone:OJ1134_B10.</title>
        <authorList>
            <person name="Sasaki T."/>
            <person name="Matsumoto T."/>
            <person name="Yamamoto K."/>
        </authorList>
    </citation>
    <scope>NUCLEOTIDE SEQUENCE</scope>
</reference>
<proteinExistence type="predicted"/>
<name>Q6Z4T8_ORYSJ</name>
<reference evidence="3" key="4">
    <citation type="journal article" date="2008" name="Nucleic Acids Res.">
        <title>The rice annotation project database (RAP-DB): 2008 update.</title>
        <authorList>
            <consortium name="The rice annotation project (RAP)"/>
        </authorList>
    </citation>
    <scope>GENOME REANNOTATION</scope>
    <source>
        <strain evidence="3">cv. Nipponbare</strain>
    </source>
</reference>
<evidence type="ECO:0000313" key="3">
    <source>
        <dbReference type="Proteomes" id="UP000000763"/>
    </source>
</evidence>
<accession>Q6Z4T8</accession>
<sequence length="62" mass="6872">MTFLGSNKAFHYPCSVNILYISWRDQDLVAGWLAGSVSLPCAHASIALPPSSLLLLVRFLYF</sequence>
<dbReference type="Proteomes" id="UP000000763">
    <property type="component" value="Chromosome 8"/>
</dbReference>
<evidence type="ECO:0000313" key="2">
    <source>
        <dbReference type="EMBL" id="BAD05551.1"/>
    </source>
</evidence>
<gene>
    <name evidence="1" type="ORF">OJ1134_B10.6</name>
    <name evidence="2" type="ORF">OSJNBa0054L03.37</name>
</gene>
<reference evidence="2" key="2">
    <citation type="submission" date="2002-05" db="EMBL/GenBank/DDBJ databases">
        <title>Oryza sativa nipponbare(GA3) genomic DNA, chromosome 8, BAC clone:OSJNBa0054L03.</title>
        <authorList>
            <person name="Sasaki T."/>
            <person name="Matsumoto T."/>
            <person name="Katayose Y."/>
        </authorList>
    </citation>
    <scope>NUCLEOTIDE SEQUENCE</scope>
</reference>